<comment type="caution">
    <text evidence="4">The sequence shown here is derived from an EMBL/GenBank/DDBJ whole genome shotgun (WGS) entry which is preliminary data.</text>
</comment>
<feature type="region of interest" description="Disordered" evidence="3">
    <location>
        <begin position="120"/>
        <end position="302"/>
    </location>
</feature>
<dbReference type="AlphaFoldDB" id="A0A5N3WC10"/>
<feature type="compositionally biased region" description="Basic residues" evidence="3">
    <location>
        <begin position="159"/>
        <end position="168"/>
    </location>
</feature>
<protein>
    <recommendedName>
        <fullName evidence="6">Zinc finger PHD-type domain-containing protein</fullName>
    </recommendedName>
</protein>
<evidence type="ECO:0000256" key="2">
    <source>
        <dbReference type="ARBA" id="ARBA00023242"/>
    </source>
</evidence>
<feature type="compositionally biased region" description="Low complexity" evidence="3">
    <location>
        <begin position="289"/>
        <end position="298"/>
    </location>
</feature>
<name>A0A5N3WC10_MUNMU</name>
<accession>A0A5N3WC10</accession>
<dbReference type="Proteomes" id="UP000326458">
    <property type="component" value="Unassembled WGS sequence"/>
</dbReference>
<evidence type="ECO:0000313" key="5">
    <source>
        <dbReference type="Proteomes" id="UP000326458"/>
    </source>
</evidence>
<feature type="compositionally biased region" description="Pro residues" evidence="3">
    <location>
        <begin position="213"/>
        <end position="222"/>
    </location>
</feature>
<evidence type="ECO:0000256" key="1">
    <source>
        <dbReference type="ARBA" id="ARBA00004123"/>
    </source>
</evidence>
<reference evidence="4 5" key="1">
    <citation type="submission" date="2019-06" db="EMBL/GenBank/DDBJ databases">
        <title>Discovery of a novel chromosome fission-fusion reversal in muntjac.</title>
        <authorList>
            <person name="Mudd A.B."/>
            <person name="Bredeson J.V."/>
            <person name="Baum R."/>
            <person name="Hockemeyer D."/>
            <person name="Rokhsar D.S."/>
        </authorList>
    </citation>
    <scope>NUCLEOTIDE SEQUENCE [LARGE SCALE GENOMIC DNA]</scope>
    <source>
        <strain evidence="4">UTSW_UCB_Mm</strain>
        <tissue evidence="4">Fibroblast cell line</tissue>
    </source>
</reference>
<keyword evidence="5" id="KW-1185">Reference proteome</keyword>
<dbReference type="PANTHER" id="PTHR14571">
    <property type="entry name" value="HISTONE-LYSINE N-METHYLTRANSFERASE SET-26-RELATED"/>
    <property type="match status" value="1"/>
</dbReference>
<dbReference type="GO" id="GO:0005634">
    <property type="term" value="C:nucleus"/>
    <property type="evidence" value="ECO:0007669"/>
    <property type="project" value="UniProtKB-SubCell"/>
</dbReference>
<comment type="subcellular location">
    <subcellularLocation>
        <location evidence="1">Nucleus</location>
    </subcellularLocation>
</comment>
<evidence type="ECO:0008006" key="6">
    <source>
        <dbReference type="Google" id="ProtNLM"/>
    </source>
</evidence>
<evidence type="ECO:0000313" key="4">
    <source>
        <dbReference type="EMBL" id="KAB0359033.1"/>
    </source>
</evidence>
<organism evidence="4 5">
    <name type="scientific">Muntiacus muntjak</name>
    <name type="common">Barking deer</name>
    <name type="synonym">Indian muntjac</name>
    <dbReference type="NCBI Taxonomy" id="9888"/>
    <lineage>
        <taxon>Eukaryota</taxon>
        <taxon>Metazoa</taxon>
        <taxon>Chordata</taxon>
        <taxon>Craniata</taxon>
        <taxon>Vertebrata</taxon>
        <taxon>Euteleostomi</taxon>
        <taxon>Mammalia</taxon>
        <taxon>Eutheria</taxon>
        <taxon>Laurasiatheria</taxon>
        <taxon>Artiodactyla</taxon>
        <taxon>Ruminantia</taxon>
        <taxon>Pecora</taxon>
        <taxon>Cervidae</taxon>
        <taxon>Muntiacinae</taxon>
        <taxon>Muntiacus</taxon>
    </lineage>
</organism>
<feature type="compositionally biased region" description="Basic residues" evidence="3">
    <location>
        <begin position="73"/>
        <end position="82"/>
    </location>
</feature>
<feature type="region of interest" description="Disordered" evidence="3">
    <location>
        <begin position="41"/>
        <end position="105"/>
    </location>
</feature>
<dbReference type="EMBL" id="VCEA01000001">
    <property type="protein sequence ID" value="KAB0359033.1"/>
    <property type="molecule type" value="Genomic_DNA"/>
</dbReference>
<feature type="non-terminal residue" evidence="4">
    <location>
        <position position="1"/>
    </location>
</feature>
<feature type="region of interest" description="Disordered" evidence="3">
    <location>
        <begin position="1"/>
        <end position="25"/>
    </location>
</feature>
<sequence>PTRLLRPWDSPGKIPKPPEKHRRTTGDFNKFCSFVLAYAASGSSSRLRGESAADSDGWDSAPSDLRTIQTFVKKAKSPKRRAAQAGPTQPGPPRSTFPRLRAPDSATLLEKMKLKDSLFDLDGPKVASPLSPMSLTHTSRPPAALTPVPLSQGDLCQPPRKKDRKNRKLGPGAGTGFGVLRRPRPASEDGEKRSRIKKSKKRKLKKAERGDRLPPPGPPRAPPSDTDSEEQEEGEEEEEEEDMAAVGGGEAPAPVLPTPEAPRPPGTVHPEGAPPTDGEGKEVGSTETSQDGDASSSDDSWDLITCHCRKPFAGRPMIECSLFIEKTNVHDFFYCQKCKELRPEARRLGGPPKSGEA</sequence>
<evidence type="ECO:0000256" key="3">
    <source>
        <dbReference type="SAM" id="MobiDB-lite"/>
    </source>
</evidence>
<keyword evidence="2" id="KW-0539">Nucleus</keyword>
<feature type="compositionally biased region" description="Acidic residues" evidence="3">
    <location>
        <begin position="226"/>
        <end position="243"/>
    </location>
</feature>
<proteinExistence type="predicted"/>
<gene>
    <name evidence="4" type="ORF">FD754_003189</name>
</gene>
<dbReference type="PANTHER" id="PTHR14571:SF8">
    <property type="entry name" value="PHD FINGER PROTEIN 23"/>
    <property type="match status" value="1"/>
</dbReference>
<feature type="compositionally biased region" description="Pro residues" evidence="3">
    <location>
        <begin position="254"/>
        <end position="267"/>
    </location>
</feature>
<feature type="compositionally biased region" description="Basic residues" evidence="3">
    <location>
        <begin position="194"/>
        <end position="206"/>
    </location>
</feature>